<gene>
    <name evidence="2" type="ordered locus">Sthe_2617</name>
</gene>
<dbReference type="KEGG" id="sti:Sthe_2617"/>
<reference evidence="2 3" key="2">
    <citation type="journal article" date="2010" name="Stand. Genomic Sci.">
        <title>Complete genome sequence of Desulfohalobium retbaense type strain (HR(100)).</title>
        <authorList>
            <person name="Spring S."/>
            <person name="Nolan M."/>
            <person name="Lapidus A."/>
            <person name="Glavina Del Rio T."/>
            <person name="Copeland A."/>
            <person name="Tice H."/>
            <person name="Cheng J.F."/>
            <person name="Lucas S."/>
            <person name="Land M."/>
            <person name="Chen F."/>
            <person name="Bruce D."/>
            <person name="Goodwin L."/>
            <person name="Pitluck S."/>
            <person name="Ivanova N."/>
            <person name="Mavromatis K."/>
            <person name="Mikhailova N."/>
            <person name="Pati A."/>
            <person name="Chen A."/>
            <person name="Palaniappan K."/>
            <person name="Hauser L."/>
            <person name="Chang Y.J."/>
            <person name="Jeffries C.D."/>
            <person name="Munk C."/>
            <person name="Kiss H."/>
            <person name="Chain P."/>
            <person name="Han C."/>
            <person name="Brettin T."/>
            <person name="Detter J.C."/>
            <person name="Schuler E."/>
            <person name="Goker M."/>
            <person name="Rohde M."/>
            <person name="Bristow J."/>
            <person name="Eisen J.A."/>
            <person name="Markowitz V."/>
            <person name="Hugenholtz P."/>
            <person name="Kyrpides N.C."/>
            <person name="Klenk H.P."/>
        </authorList>
    </citation>
    <scope>NUCLEOTIDE SEQUENCE [LARGE SCALE GENOMIC DNA]</scope>
    <source>
        <strain evidence="3">ATCC 49802 / DSM 20745 / S 6022</strain>
    </source>
</reference>
<dbReference type="FunCoup" id="D1C888">
    <property type="interactions" value="258"/>
</dbReference>
<evidence type="ECO:0000259" key="1">
    <source>
        <dbReference type="Pfam" id="PF07969"/>
    </source>
</evidence>
<sequence>MARGSGRMDFHGGRLRIVDNTPDLILYHGNIITVDPDSPRAEAVAIKDGKFVAVGPNEAILRLRGPATRVVDLQGRTCIPGINDPHNHMLMSGHVLTEVQLFHARSISDIQEAVAKAVADAPPGAWILGRGWDESLLREKRFPTRWDLDEVAPNNPVVLERVWNMLVANSAALMAADIGRHTPDPDPTQLYSGRIDRDDLGEPTGVLRDRAKQLVYDAIPPRTDAEREAHLRIACREYNRWGITSIADPGLLPEGIHAYQAVWRDGALSVRSSLCLAGWGSSMEPREELLERRFSDVGLFTGFGNTELRIDTIKMMPDGGVGDRTAYMFEPYRDEPDNFGQYIVSPSDLVARVQWCHEHGWSIDAHTCGDRMQEMVVEAYANAYQQMPSTSIRHRVHHAYFPTEKALELMREYRIAALPTIPFLYNLGESFVASIGEERAARAMPLLTYLEAGVPIACGSDSPVTTYNPFIGIYSCVARKTVLGRDLGPEERVSREEAIRLYTAAGAWVTFEEEIKGTVTPGKLADLVVLDRDILTVPEEELKEIRPVATFLGGRAVYVNEKAWADGALS</sequence>
<dbReference type="HOGENOM" id="CLU_009942_1_0_0"/>
<evidence type="ECO:0000313" key="3">
    <source>
        <dbReference type="Proteomes" id="UP000002027"/>
    </source>
</evidence>
<dbReference type="PANTHER" id="PTHR22642:SF2">
    <property type="entry name" value="PROTEIN LONG AFTER FAR-RED 3"/>
    <property type="match status" value="1"/>
</dbReference>
<dbReference type="Gene3D" id="2.30.40.10">
    <property type="entry name" value="Urease, subunit C, domain 1"/>
    <property type="match status" value="1"/>
</dbReference>
<protein>
    <submittedName>
        <fullName evidence="2">Amidohydrolase 3</fullName>
    </submittedName>
</protein>
<dbReference type="PANTHER" id="PTHR22642">
    <property type="entry name" value="IMIDAZOLONEPROPIONASE"/>
    <property type="match status" value="1"/>
</dbReference>
<evidence type="ECO:0000313" key="2">
    <source>
        <dbReference type="EMBL" id="ACZ40031.1"/>
    </source>
</evidence>
<dbReference type="InterPro" id="IPR011059">
    <property type="entry name" value="Metal-dep_hydrolase_composite"/>
</dbReference>
<keyword evidence="3" id="KW-1185">Reference proteome</keyword>
<dbReference type="AlphaFoldDB" id="D1C888"/>
<accession>D1C888</accession>
<proteinExistence type="predicted"/>
<keyword evidence="2" id="KW-0378">Hydrolase</keyword>
<dbReference type="EMBL" id="CP001824">
    <property type="protein sequence ID" value="ACZ40031.1"/>
    <property type="molecule type" value="Genomic_DNA"/>
</dbReference>
<dbReference type="Gene3D" id="3.10.310.70">
    <property type="match status" value="1"/>
</dbReference>
<feature type="domain" description="Amidohydrolase 3" evidence="1">
    <location>
        <begin position="69"/>
        <end position="558"/>
    </location>
</feature>
<dbReference type="GO" id="GO:0016810">
    <property type="term" value="F:hydrolase activity, acting on carbon-nitrogen (but not peptide) bonds"/>
    <property type="evidence" value="ECO:0007669"/>
    <property type="project" value="InterPro"/>
</dbReference>
<dbReference type="SUPFAM" id="SSF51338">
    <property type="entry name" value="Composite domain of metallo-dependent hydrolases"/>
    <property type="match status" value="1"/>
</dbReference>
<dbReference type="Pfam" id="PF07969">
    <property type="entry name" value="Amidohydro_3"/>
    <property type="match status" value="1"/>
</dbReference>
<organism evidence="2 3">
    <name type="scientific">Sphaerobacter thermophilus (strain ATCC 49802 / DSM 20745 / KCCM 41009 / NCIMB 13125 / S 6022)</name>
    <dbReference type="NCBI Taxonomy" id="479434"/>
    <lineage>
        <taxon>Bacteria</taxon>
        <taxon>Pseudomonadati</taxon>
        <taxon>Thermomicrobiota</taxon>
        <taxon>Thermomicrobia</taxon>
        <taxon>Sphaerobacterales</taxon>
        <taxon>Sphaerobacterineae</taxon>
        <taxon>Sphaerobacteraceae</taxon>
        <taxon>Sphaerobacter</taxon>
    </lineage>
</organism>
<name>D1C888_SPHTD</name>
<dbReference type="SUPFAM" id="SSF51556">
    <property type="entry name" value="Metallo-dependent hydrolases"/>
    <property type="match status" value="1"/>
</dbReference>
<reference evidence="3" key="1">
    <citation type="submission" date="2009-11" db="EMBL/GenBank/DDBJ databases">
        <title>The complete chromosome 2 of Sphaerobacter thermophilus DSM 20745.</title>
        <authorList>
            <person name="Lucas S."/>
            <person name="Copeland A."/>
            <person name="Lapidus A."/>
            <person name="Glavina del Rio T."/>
            <person name="Dalin E."/>
            <person name="Tice H."/>
            <person name="Bruce D."/>
            <person name="Goodwin L."/>
            <person name="Pitluck S."/>
            <person name="Kyrpides N."/>
            <person name="Mavromatis K."/>
            <person name="Ivanova N."/>
            <person name="Mikhailova N."/>
            <person name="LaButti K.M."/>
            <person name="Clum A."/>
            <person name="Sun H.I."/>
            <person name="Brettin T."/>
            <person name="Detter J.C."/>
            <person name="Han C."/>
            <person name="Larimer F."/>
            <person name="Land M."/>
            <person name="Hauser L."/>
            <person name="Markowitz V."/>
            <person name="Cheng J.F."/>
            <person name="Hugenholtz P."/>
            <person name="Woyke T."/>
            <person name="Wu D."/>
            <person name="Steenblock K."/>
            <person name="Schneider S."/>
            <person name="Pukall R."/>
            <person name="Goeker M."/>
            <person name="Klenk H.P."/>
            <person name="Eisen J.A."/>
        </authorList>
    </citation>
    <scope>NUCLEOTIDE SEQUENCE [LARGE SCALE GENOMIC DNA]</scope>
    <source>
        <strain evidence="3">ATCC 49802 / DSM 20745 / S 6022</strain>
    </source>
</reference>
<dbReference type="InterPro" id="IPR013108">
    <property type="entry name" value="Amidohydro_3"/>
</dbReference>
<dbReference type="STRING" id="479434.Sthe_2617"/>
<dbReference type="OrthoDB" id="9767366at2"/>
<dbReference type="eggNOG" id="COG1574">
    <property type="taxonomic scope" value="Bacteria"/>
</dbReference>
<dbReference type="InterPro" id="IPR033932">
    <property type="entry name" value="YtcJ-like"/>
</dbReference>
<dbReference type="InParanoid" id="D1C888"/>
<dbReference type="CDD" id="cd01300">
    <property type="entry name" value="YtcJ_like"/>
    <property type="match status" value="1"/>
</dbReference>
<dbReference type="Gene3D" id="3.20.20.140">
    <property type="entry name" value="Metal-dependent hydrolases"/>
    <property type="match status" value="1"/>
</dbReference>
<dbReference type="Proteomes" id="UP000002027">
    <property type="component" value="Chromosome 2"/>
</dbReference>
<dbReference type="InterPro" id="IPR032466">
    <property type="entry name" value="Metal_Hydrolase"/>
</dbReference>